<evidence type="ECO:0000313" key="2">
    <source>
        <dbReference type="WBParaSite" id="RSKR_0000329500.1"/>
    </source>
</evidence>
<reference evidence="2" key="1">
    <citation type="submission" date="2016-11" db="UniProtKB">
        <authorList>
            <consortium name="WormBaseParasite"/>
        </authorList>
    </citation>
    <scope>IDENTIFICATION</scope>
    <source>
        <strain evidence="2">KR3021</strain>
    </source>
</reference>
<dbReference type="WBParaSite" id="RSKR_0000329500.1">
    <property type="protein sequence ID" value="RSKR_0000329500.1"/>
    <property type="gene ID" value="RSKR_0000329500"/>
</dbReference>
<evidence type="ECO:0000313" key="1">
    <source>
        <dbReference type="Proteomes" id="UP000095286"/>
    </source>
</evidence>
<protein>
    <submittedName>
        <fullName evidence="2">VWFA domain-containing protein</fullName>
    </submittedName>
</protein>
<accession>A0AC35TRM2</accession>
<sequence length="271" mass="30507">MNRSTYTTKPNTKNKEKIKETVIQNIQKIIEQGIKETLVEETSTGESTFIIGKSKSLVKPNPILEESFPKPTHLLLHKTDKIKKMNKPNLNNPSCLIDILFLVDTSNNSAHTRGSYLDVIRTMISRTIIDSNAIQISIVAFSSKLKQKILFNFQKFSTFNDISTEIEYLQNDSGKPNIGETLNFGGVFLSDANEKTRKDSIKKVVLLSQGYSIDDTLKPVQMLRHNKIDIYCVSVIPRTKSEIQPNTEAMTAIAGDKEVCFSVLIVVNSFF</sequence>
<dbReference type="Proteomes" id="UP000095286">
    <property type="component" value="Unplaced"/>
</dbReference>
<name>A0AC35TRM2_9BILA</name>
<organism evidence="1 2">
    <name type="scientific">Rhabditophanes sp. KR3021</name>
    <dbReference type="NCBI Taxonomy" id="114890"/>
    <lineage>
        <taxon>Eukaryota</taxon>
        <taxon>Metazoa</taxon>
        <taxon>Ecdysozoa</taxon>
        <taxon>Nematoda</taxon>
        <taxon>Chromadorea</taxon>
        <taxon>Rhabditida</taxon>
        <taxon>Tylenchina</taxon>
        <taxon>Panagrolaimomorpha</taxon>
        <taxon>Strongyloidoidea</taxon>
        <taxon>Alloionematidae</taxon>
        <taxon>Rhabditophanes</taxon>
    </lineage>
</organism>
<proteinExistence type="predicted"/>